<dbReference type="InterPro" id="IPR036397">
    <property type="entry name" value="RNaseH_sf"/>
</dbReference>
<dbReference type="Proteomes" id="UP000264820">
    <property type="component" value="Unplaced"/>
</dbReference>
<protein>
    <submittedName>
        <fullName evidence="1">Uncharacterized protein</fullName>
    </submittedName>
</protein>
<dbReference type="STRING" id="109280.ENSHCOP00000017746"/>
<keyword evidence="2" id="KW-1185">Reference proteome</keyword>
<dbReference type="Gene3D" id="3.30.420.10">
    <property type="entry name" value="Ribonuclease H-like superfamily/Ribonuclease H"/>
    <property type="match status" value="1"/>
</dbReference>
<accession>A0A3Q2YI61</accession>
<proteinExistence type="predicted"/>
<name>A0A3Q2YI61_HIPCM</name>
<dbReference type="GeneTree" id="ENSGT00940000177383"/>
<evidence type="ECO:0000313" key="1">
    <source>
        <dbReference type="Ensembl" id="ENSHCOP00000017746.1"/>
    </source>
</evidence>
<dbReference type="Ensembl" id="ENSHCOT00000013014.1">
    <property type="protein sequence ID" value="ENSHCOP00000017746.1"/>
    <property type="gene ID" value="ENSHCOG00000001774.1"/>
</dbReference>
<evidence type="ECO:0000313" key="2">
    <source>
        <dbReference type="Proteomes" id="UP000264820"/>
    </source>
</evidence>
<sequence length="76" mass="8314">LKLRCRCRERYSHGSPNTVASCGGGSVMVWGCVSFTGKTKLVNTGGNLNAKRFPNEILQRMAIPYIHSVSQICAEL</sequence>
<dbReference type="AlphaFoldDB" id="A0A3Q2YI61"/>
<reference evidence="1" key="1">
    <citation type="submission" date="2025-08" db="UniProtKB">
        <authorList>
            <consortium name="Ensembl"/>
        </authorList>
    </citation>
    <scope>IDENTIFICATION</scope>
</reference>
<organism evidence="1 2">
    <name type="scientific">Hippocampus comes</name>
    <name type="common">Tiger tail seahorse</name>
    <dbReference type="NCBI Taxonomy" id="109280"/>
    <lineage>
        <taxon>Eukaryota</taxon>
        <taxon>Metazoa</taxon>
        <taxon>Chordata</taxon>
        <taxon>Craniata</taxon>
        <taxon>Vertebrata</taxon>
        <taxon>Euteleostomi</taxon>
        <taxon>Actinopterygii</taxon>
        <taxon>Neopterygii</taxon>
        <taxon>Teleostei</taxon>
        <taxon>Neoteleostei</taxon>
        <taxon>Acanthomorphata</taxon>
        <taxon>Syngnathiaria</taxon>
        <taxon>Syngnathiformes</taxon>
        <taxon>Syngnathoidei</taxon>
        <taxon>Syngnathidae</taxon>
        <taxon>Hippocampus</taxon>
    </lineage>
</organism>
<reference evidence="1" key="2">
    <citation type="submission" date="2025-09" db="UniProtKB">
        <authorList>
            <consortium name="Ensembl"/>
        </authorList>
    </citation>
    <scope>IDENTIFICATION</scope>
</reference>
<dbReference type="GO" id="GO:0003676">
    <property type="term" value="F:nucleic acid binding"/>
    <property type="evidence" value="ECO:0007669"/>
    <property type="project" value="InterPro"/>
</dbReference>